<name>Q3ARH5_CHLCH</name>
<dbReference type="HOGENOM" id="CLU_056519_2_0_10"/>
<reference evidence="6" key="1">
    <citation type="submission" date="2005-08" db="EMBL/GenBank/DDBJ databases">
        <title>Complete sequence of Chlorobium chlorochromatii CaD3.</title>
        <authorList>
            <person name="Copeland A."/>
            <person name="Lucas S."/>
            <person name="Lapidus A."/>
            <person name="Barry K."/>
            <person name="Detter J.C."/>
            <person name="Glavina T."/>
            <person name="Hammon N."/>
            <person name="Israni S."/>
            <person name="Pitluck S."/>
            <person name="Bryant D."/>
            <person name="Schmutz J."/>
            <person name="Larimer F."/>
            <person name="Land M."/>
            <person name="Kyrpides N."/>
            <person name="Ivanova N."/>
            <person name="Richardson P."/>
        </authorList>
    </citation>
    <scope>NUCLEOTIDE SEQUENCE [LARGE SCALE GENOMIC DNA]</scope>
    <source>
        <strain evidence="6">CaD3</strain>
    </source>
</reference>
<evidence type="ECO:0000259" key="5">
    <source>
        <dbReference type="SMART" id="SM00849"/>
    </source>
</evidence>
<dbReference type="PANTHER" id="PTHR42978">
    <property type="entry name" value="QUORUM-QUENCHING LACTONASE YTNP-RELATED-RELATED"/>
    <property type="match status" value="1"/>
</dbReference>
<evidence type="ECO:0000256" key="1">
    <source>
        <dbReference type="ARBA" id="ARBA00007749"/>
    </source>
</evidence>
<proteinExistence type="inferred from homology"/>
<dbReference type="InterPro" id="IPR036866">
    <property type="entry name" value="RibonucZ/Hydroxyglut_hydro"/>
</dbReference>
<evidence type="ECO:0000313" key="6">
    <source>
        <dbReference type="EMBL" id="ABB28400.1"/>
    </source>
</evidence>
<dbReference type="eggNOG" id="COG0491">
    <property type="taxonomic scope" value="Bacteria"/>
</dbReference>
<dbReference type="Pfam" id="PF00753">
    <property type="entry name" value="Lactamase_B"/>
    <property type="match status" value="1"/>
</dbReference>
<protein>
    <submittedName>
        <fullName evidence="6">Putative metal-dependent hydrolase</fullName>
    </submittedName>
</protein>
<dbReference type="PANTHER" id="PTHR42978:SF6">
    <property type="entry name" value="QUORUM-QUENCHING LACTONASE YTNP-RELATED"/>
    <property type="match status" value="1"/>
</dbReference>
<keyword evidence="4" id="KW-0862">Zinc</keyword>
<feature type="domain" description="Metallo-beta-lactamase" evidence="5">
    <location>
        <begin position="48"/>
        <end position="255"/>
    </location>
</feature>
<evidence type="ECO:0000256" key="4">
    <source>
        <dbReference type="ARBA" id="ARBA00022833"/>
    </source>
</evidence>
<dbReference type="CDD" id="cd16281">
    <property type="entry name" value="metallo-hydrolase-like_MBL-fold"/>
    <property type="match status" value="1"/>
</dbReference>
<dbReference type="OrthoDB" id="9802897at2"/>
<keyword evidence="2" id="KW-0479">Metal-binding</keyword>
<dbReference type="Gene3D" id="3.60.15.10">
    <property type="entry name" value="Ribonuclease Z/Hydroxyacylglutathione hydrolase-like"/>
    <property type="match status" value="1"/>
</dbReference>
<dbReference type="GO" id="GO:0016787">
    <property type="term" value="F:hydrolase activity"/>
    <property type="evidence" value="ECO:0007669"/>
    <property type="project" value="UniProtKB-KW"/>
</dbReference>
<comment type="similarity">
    <text evidence="1">Belongs to the metallo-beta-lactamase superfamily.</text>
</comment>
<accession>Q3ARH5</accession>
<dbReference type="KEGG" id="cch:Cag_1138"/>
<dbReference type="GO" id="GO:0046872">
    <property type="term" value="F:metal ion binding"/>
    <property type="evidence" value="ECO:0007669"/>
    <property type="project" value="UniProtKB-KW"/>
</dbReference>
<dbReference type="STRING" id="340177.Cag_1138"/>
<sequence length="280" mass="30981">MLQIGNYRIAALLVQEFALDGGAMFGVVPKVFWQQQAPADALNRVTLAARLLLISGAGRNMLVDVGLGDAWNDKQRSIYAISPFRLREELQRFQLTADDITDIILTHLHFDHIAGAFAVENGGLVSLFPAATFHVQERNLQVACQPHIKEKGSYLSPYIDALMQQCNVSLKQGECELCEGVSLLVSNGHTQAQQLVKISDGKQTLLHGGDLLPSAAHLPLAWITSYDVEPLQAINEKTALLETAMDEEWLLFFGHDPRYAAARIRRGEKGAEVAEYFEEL</sequence>
<evidence type="ECO:0000256" key="2">
    <source>
        <dbReference type="ARBA" id="ARBA00022723"/>
    </source>
</evidence>
<dbReference type="SMART" id="SM00849">
    <property type="entry name" value="Lactamase_B"/>
    <property type="match status" value="1"/>
</dbReference>
<evidence type="ECO:0000256" key="3">
    <source>
        <dbReference type="ARBA" id="ARBA00022801"/>
    </source>
</evidence>
<dbReference type="InterPro" id="IPR051013">
    <property type="entry name" value="MBL_superfamily_lactonases"/>
</dbReference>
<dbReference type="SUPFAM" id="SSF56281">
    <property type="entry name" value="Metallo-hydrolase/oxidoreductase"/>
    <property type="match status" value="1"/>
</dbReference>
<keyword evidence="3 6" id="KW-0378">Hydrolase</keyword>
<dbReference type="AlphaFoldDB" id="Q3ARH5"/>
<organism evidence="6">
    <name type="scientific">Chlorobium chlorochromatii (strain CaD3)</name>
    <dbReference type="NCBI Taxonomy" id="340177"/>
    <lineage>
        <taxon>Bacteria</taxon>
        <taxon>Pseudomonadati</taxon>
        <taxon>Chlorobiota</taxon>
        <taxon>Chlorobiia</taxon>
        <taxon>Chlorobiales</taxon>
        <taxon>Chlorobiaceae</taxon>
        <taxon>Chlorobium/Pelodictyon group</taxon>
        <taxon>Chlorobium</taxon>
    </lineage>
</organism>
<dbReference type="InterPro" id="IPR001279">
    <property type="entry name" value="Metallo-B-lactamas"/>
</dbReference>
<dbReference type="EMBL" id="CP000108">
    <property type="protein sequence ID" value="ABB28400.1"/>
    <property type="molecule type" value="Genomic_DNA"/>
</dbReference>
<gene>
    <name evidence="6" type="ordered locus">Cag_1138</name>
</gene>